<evidence type="ECO:0000256" key="1">
    <source>
        <dbReference type="SAM" id="Phobius"/>
    </source>
</evidence>
<name>A0AAW2G422_9HYME</name>
<keyword evidence="1" id="KW-1133">Transmembrane helix</keyword>
<dbReference type="EMBL" id="JADYXP020000007">
    <property type="protein sequence ID" value="KAL0121185.1"/>
    <property type="molecule type" value="Genomic_DNA"/>
</dbReference>
<feature type="transmembrane region" description="Helical" evidence="1">
    <location>
        <begin position="49"/>
        <end position="72"/>
    </location>
</feature>
<comment type="caution">
    <text evidence="2">The sequence shown here is derived from an EMBL/GenBank/DDBJ whole genome shotgun (WGS) entry which is preliminary data.</text>
</comment>
<evidence type="ECO:0000313" key="3">
    <source>
        <dbReference type="Proteomes" id="UP001430953"/>
    </source>
</evidence>
<keyword evidence="1" id="KW-0812">Transmembrane</keyword>
<keyword evidence="3" id="KW-1185">Reference proteome</keyword>
<accession>A0AAW2G422</accession>
<protein>
    <submittedName>
        <fullName evidence="2">Uncharacterized protein</fullName>
    </submittedName>
</protein>
<dbReference type="Proteomes" id="UP001430953">
    <property type="component" value="Unassembled WGS sequence"/>
</dbReference>
<evidence type="ECO:0000313" key="2">
    <source>
        <dbReference type="EMBL" id="KAL0121185.1"/>
    </source>
</evidence>
<dbReference type="AlphaFoldDB" id="A0AAW2G422"/>
<keyword evidence="1" id="KW-0472">Membrane</keyword>
<organism evidence="2 3">
    <name type="scientific">Cardiocondyla obscurior</name>
    <dbReference type="NCBI Taxonomy" id="286306"/>
    <lineage>
        <taxon>Eukaryota</taxon>
        <taxon>Metazoa</taxon>
        <taxon>Ecdysozoa</taxon>
        <taxon>Arthropoda</taxon>
        <taxon>Hexapoda</taxon>
        <taxon>Insecta</taxon>
        <taxon>Pterygota</taxon>
        <taxon>Neoptera</taxon>
        <taxon>Endopterygota</taxon>
        <taxon>Hymenoptera</taxon>
        <taxon>Apocrita</taxon>
        <taxon>Aculeata</taxon>
        <taxon>Formicoidea</taxon>
        <taxon>Formicidae</taxon>
        <taxon>Myrmicinae</taxon>
        <taxon>Cardiocondyla</taxon>
    </lineage>
</organism>
<proteinExistence type="predicted"/>
<sequence>MSGLEKVRSSVKLSRKSRRYVGRTLLDGLSSSISYAIKSSSLSKSELSSQFGFVCCFVSPFFIGSLLIASFFDECVFSSIFSFNKFSTLVILTHEQACYRTRILILVRYHHYIKNSRKFRRPSCPSLLKLCLYIQDEQILRKAIVSGIDLFQHARKITWLQVNYNLAN</sequence>
<gene>
    <name evidence="2" type="ORF">PUN28_008694</name>
</gene>
<reference evidence="2 3" key="1">
    <citation type="submission" date="2023-03" db="EMBL/GenBank/DDBJ databases">
        <title>High recombination rates correlate with genetic variation in Cardiocondyla obscurior ants.</title>
        <authorList>
            <person name="Errbii M."/>
        </authorList>
    </citation>
    <scope>NUCLEOTIDE SEQUENCE [LARGE SCALE GENOMIC DNA]</scope>
    <source>
        <strain evidence="2">Alpha-2009</strain>
        <tissue evidence="2">Whole body</tissue>
    </source>
</reference>